<dbReference type="Pfam" id="PF11396">
    <property type="entry name" value="PepSY_like"/>
    <property type="match status" value="2"/>
</dbReference>
<evidence type="ECO:0000313" key="3">
    <source>
        <dbReference type="EMBL" id="WEK37036.1"/>
    </source>
</evidence>
<reference evidence="3" key="1">
    <citation type="submission" date="2023-03" db="EMBL/GenBank/DDBJ databases">
        <title>Andean soil-derived lignocellulolytic bacterial consortium as a source of novel taxa and putative plastic-active enzymes.</title>
        <authorList>
            <person name="Diaz-Garcia L."/>
            <person name="Chuvochina M."/>
            <person name="Feuerriegel G."/>
            <person name="Bunk B."/>
            <person name="Sproer C."/>
            <person name="Streit W.R."/>
            <person name="Rodriguez L.M."/>
            <person name="Overmann J."/>
            <person name="Jimenez D.J."/>
        </authorList>
    </citation>
    <scope>NUCLEOTIDE SEQUENCE</scope>
    <source>
        <strain evidence="3">MAG 7</strain>
    </source>
</reference>
<organism evidence="3 4">
    <name type="scientific">Candidatus Pseudobacter hemicellulosilyticus</name>
    <dbReference type="NCBI Taxonomy" id="3121375"/>
    <lineage>
        <taxon>Bacteria</taxon>
        <taxon>Pseudomonadati</taxon>
        <taxon>Bacteroidota</taxon>
        <taxon>Chitinophagia</taxon>
        <taxon>Chitinophagales</taxon>
        <taxon>Chitinophagaceae</taxon>
        <taxon>Pseudobacter</taxon>
    </lineage>
</organism>
<dbReference type="SUPFAM" id="SSF160574">
    <property type="entry name" value="BT0923-like"/>
    <property type="match status" value="1"/>
</dbReference>
<accession>A0AAJ5WTX7</accession>
<dbReference type="InterPro" id="IPR021533">
    <property type="entry name" value="PepSY-like"/>
</dbReference>
<feature type="chain" id="PRO_5042537071" evidence="1">
    <location>
        <begin position="21"/>
        <end position="152"/>
    </location>
</feature>
<feature type="domain" description="Putative beta-lactamase-inhibitor-like PepSY-like" evidence="2">
    <location>
        <begin position="59"/>
        <end position="144"/>
    </location>
</feature>
<name>A0AAJ5WTX7_9BACT</name>
<evidence type="ECO:0000256" key="1">
    <source>
        <dbReference type="SAM" id="SignalP"/>
    </source>
</evidence>
<proteinExistence type="predicted"/>
<feature type="signal peptide" evidence="1">
    <location>
        <begin position="1"/>
        <end position="20"/>
    </location>
</feature>
<feature type="domain" description="Putative beta-lactamase-inhibitor-like PepSY-like" evidence="2">
    <location>
        <begin position="22"/>
        <end position="50"/>
    </location>
</feature>
<dbReference type="Gene3D" id="3.10.450.360">
    <property type="match status" value="1"/>
</dbReference>
<dbReference type="AlphaFoldDB" id="A0AAJ5WTX7"/>
<gene>
    <name evidence="3" type="ORF">P0Y53_05935</name>
</gene>
<evidence type="ECO:0000313" key="4">
    <source>
        <dbReference type="Proteomes" id="UP001220610"/>
    </source>
</evidence>
<dbReference type="EMBL" id="CP119311">
    <property type="protein sequence ID" value="WEK37036.1"/>
    <property type="molecule type" value="Genomic_DNA"/>
</dbReference>
<protein>
    <submittedName>
        <fullName evidence="3">PepSY-like domain-containing protein</fullName>
    </submittedName>
</protein>
<keyword evidence="1" id="KW-0732">Signal</keyword>
<evidence type="ECO:0000259" key="2">
    <source>
        <dbReference type="Pfam" id="PF11396"/>
    </source>
</evidence>
<sequence length="152" mass="17411">MRNLFLIAALTVASTCQVFAQDKDNKVKNRDVPEAVRASFDNNFDNTTNLDWRMKDGNYKAMFQVDLREHMAEFNSSGELLSKGQKIERSEMPTNITDAVKTGYAGDKINEVYRIEKEGQIQYMVKLNGNPKKKIIYDSNGTIVKDKIHKKQ</sequence>
<dbReference type="Proteomes" id="UP001220610">
    <property type="component" value="Chromosome"/>
</dbReference>